<evidence type="ECO:0000256" key="7">
    <source>
        <dbReference type="SAM" id="Phobius"/>
    </source>
</evidence>
<feature type="transmembrane region" description="Helical" evidence="7">
    <location>
        <begin position="150"/>
        <end position="169"/>
    </location>
</feature>
<gene>
    <name evidence="9" type="ORF">BTO13_00625</name>
</gene>
<feature type="transmembrane region" description="Helical" evidence="7">
    <location>
        <begin position="51"/>
        <end position="76"/>
    </location>
</feature>
<dbReference type="InterPro" id="IPR006694">
    <property type="entry name" value="Fatty_acid_hydroxylase"/>
</dbReference>
<dbReference type="PANTHER" id="PTHR21624">
    <property type="entry name" value="STEROL DESATURASE-RELATED PROTEIN"/>
    <property type="match status" value="1"/>
</dbReference>
<dbReference type="Proteomes" id="UP000237608">
    <property type="component" value="Unassembled WGS sequence"/>
</dbReference>
<evidence type="ECO:0000256" key="5">
    <source>
        <dbReference type="ARBA" id="ARBA00023098"/>
    </source>
</evidence>
<evidence type="ECO:0000256" key="3">
    <source>
        <dbReference type="ARBA" id="ARBA00022989"/>
    </source>
</evidence>
<evidence type="ECO:0000256" key="2">
    <source>
        <dbReference type="ARBA" id="ARBA00022692"/>
    </source>
</evidence>
<dbReference type="EMBL" id="MSCL01000001">
    <property type="protein sequence ID" value="PQJ73871.1"/>
    <property type="molecule type" value="Genomic_DNA"/>
</dbReference>
<sequence length="275" mass="32747">MENFLNFFENMPSWQKLVWIFICITANWIIEIFIPFFSFKYKKWKHAGVNMVFLASDVTINILFGIVTVGIFSWLSANQFGLLYLIDLPIWIELIIAILALDFAAQYLVHYLLHKVPFMWRFHMIHHSDTTIDATSATRHHPGDYAFREIFALVMIVIFGIPLAYYLFYRMATVFFGYLTHANFYVPMKIDKILSYVFITPNMHKFHHHREMPWTDTNFGNIFSFWDRIFGTLTFDDPKKIIYGLDLLDDKTDQDIIYQFKIPFDKNIQLKTDKK</sequence>
<dbReference type="AlphaFoldDB" id="A0A2S7W995"/>
<organism evidence="9 10">
    <name type="scientific">Polaribacter gangjinensis</name>
    <dbReference type="NCBI Taxonomy" id="574710"/>
    <lineage>
        <taxon>Bacteria</taxon>
        <taxon>Pseudomonadati</taxon>
        <taxon>Bacteroidota</taxon>
        <taxon>Flavobacteriia</taxon>
        <taxon>Flavobacteriales</taxon>
        <taxon>Flavobacteriaceae</taxon>
    </lineage>
</organism>
<name>A0A2S7W995_9FLAO</name>
<dbReference type="GO" id="GO:0050479">
    <property type="term" value="F:glyceryl-ether monooxygenase activity"/>
    <property type="evidence" value="ECO:0007669"/>
    <property type="project" value="TreeGrafter"/>
</dbReference>
<evidence type="ECO:0000313" key="10">
    <source>
        <dbReference type="Proteomes" id="UP000237608"/>
    </source>
</evidence>
<dbReference type="Pfam" id="PF04116">
    <property type="entry name" value="FA_hydroxylase"/>
    <property type="match status" value="1"/>
</dbReference>
<feature type="transmembrane region" description="Helical" evidence="7">
    <location>
        <begin position="17"/>
        <end position="39"/>
    </location>
</feature>
<accession>A0A2S7W995</accession>
<dbReference type="GO" id="GO:0008610">
    <property type="term" value="P:lipid biosynthetic process"/>
    <property type="evidence" value="ECO:0007669"/>
    <property type="project" value="InterPro"/>
</dbReference>
<feature type="transmembrane region" description="Helical" evidence="7">
    <location>
        <begin position="88"/>
        <end position="113"/>
    </location>
</feature>
<keyword evidence="6 7" id="KW-0472">Membrane</keyword>
<keyword evidence="10" id="KW-1185">Reference proteome</keyword>
<dbReference type="InterPro" id="IPR051689">
    <property type="entry name" value="Sterol_desaturase/TMEM195"/>
</dbReference>
<evidence type="ECO:0000256" key="1">
    <source>
        <dbReference type="ARBA" id="ARBA00004127"/>
    </source>
</evidence>
<comment type="caution">
    <text evidence="9">The sequence shown here is derived from an EMBL/GenBank/DDBJ whole genome shotgun (WGS) entry which is preliminary data.</text>
</comment>
<dbReference type="GO" id="GO:0012505">
    <property type="term" value="C:endomembrane system"/>
    <property type="evidence" value="ECO:0007669"/>
    <property type="project" value="UniProtKB-SubCell"/>
</dbReference>
<dbReference type="OrthoDB" id="9770329at2"/>
<keyword evidence="2 7" id="KW-0812">Transmembrane</keyword>
<reference evidence="9 10" key="1">
    <citation type="submission" date="2016-12" db="EMBL/GenBank/DDBJ databases">
        <title>Trade-off between light-utilization and light-protection in marine flavobacteria.</title>
        <authorList>
            <person name="Kumagai Y."/>
            <person name="Yoshizawa S."/>
            <person name="Kogure K."/>
            <person name="Iwasaki W."/>
        </authorList>
    </citation>
    <scope>NUCLEOTIDE SEQUENCE [LARGE SCALE GENOMIC DNA]</scope>
    <source>
        <strain evidence="9 10">KCTC 22729</strain>
    </source>
</reference>
<keyword evidence="4" id="KW-0560">Oxidoreductase</keyword>
<dbReference type="PANTHER" id="PTHR21624:SF1">
    <property type="entry name" value="ALKYLGLYCEROL MONOOXYGENASE"/>
    <property type="match status" value="1"/>
</dbReference>
<evidence type="ECO:0000256" key="6">
    <source>
        <dbReference type="ARBA" id="ARBA00023136"/>
    </source>
</evidence>
<keyword evidence="5" id="KW-0443">Lipid metabolism</keyword>
<dbReference type="GO" id="GO:0005506">
    <property type="term" value="F:iron ion binding"/>
    <property type="evidence" value="ECO:0007669"/>
    <property type="project" value="InterPro"/>
</dbReference>
<feature type="domain" description="Fatty acid hydroxylase" evidence="8">
    <location>
        <begin position="95"/>
        <end position="232"/>
    </location>
</feature>
<dbReference type="GO" id="GO:0006643">
    <property type="term" value="P:membrane lipid metabolic process"/>
    <property type="evidence" value="ECO:0007669"/>
    <property type="project" value="TreeGrafter"/>
</dbReference>
<protein>
    <submittedName>
        <fullName evidence="9">Sterol desaturase</fullName>
    </submittedName>
</protein>
<evidence type="ECO:0000256" key="4">
    <source>
        <dbReference type="ARBA" id="ARBA00023002"/>
    </source>
</evidence>
<proteinExistence type="predicted"/>
<evidence type="ECO:0000259" key="8">
    <source>
        <dbReference type="Pfam" id="PF04116"/>
    </source>
</evidence>
<dbReference type="GO" id="GO:0016020">
    <property type="term" value="C:membrane"/>
    <property type="evidence" value="ECO:0007669"/>
    <property type="project" value="GOC"/>
</dbReference>
<evidence type="ECO:0000313" key="9">
    <source>
        <dbReference type="EMBL" id="PQJ73871.1"/>
    </source>
</evidence>
<comment type="subcellular location">
    <subcellularLocation>
        <location evidence="1">Endomembrane system</location>
        <topology evidence="1">Multi-pass membrane protein</topology>
    </subcellularLocation>
</comment>
<keyword evidence="3 7" id="KW-1133">Transmembrane helix</keyword>
<dbReference type="RefSeq" id="WP_105045023.1">
    <property type="nucleotide sequence ID" value="NZ_CP150662.1"/>
</dbReference>